<accession>A0AAV6WGV5</accession>
<dbReference type="GO" id="GO:0098542">
    <property type="term" value="P:defense response to other organism"/>
    <property type="evidence" value="ECO:0007669"/>
    <property type="project" value="InterPro"/>
</dbReference>
<evidence type="ECO:0000256" key="1">
    <source>
        <dbReference type="ARBA" id="ARBA00004370"/>
    </source>
</evidence>
<feature type="transmembrane region" description="Helical" evidence="3">
    <location>
        <begin position="17"/>
        <end position="39"/>
    </location>
</feature>
<name>A0AAV6WGV5_9LAMI</name>
<evidence type="ECO:0000256" key="3">
    <source>
        <dbReference type="SAM" id="Phobius"/>
    </source>
</evidence>
<reference evidence="4" key="1">
    <citation type="submission" date="2019-10" db="EMBL/GenBank/DDBJ databases">
        <authorList>
            <person name="Zhang R."/>
            <person name="Pan Y."/>
            <person name="Wang J."/>
            <person name="Ma R."/>
            <person name="Yu S."/>
        </authorList>
    </citation>
    <scope>NUCLEOTIDE SEQUENCE</scope>
    <source>
        <strain evidence="4">LA-IB0</strain>
        <tissue evidence="4">Leaf</tissue>
    </source>
</reference>
<evidence type="ECO:0000313" key="4">
    <source>
        <dbReference type="EMBL" id="KAG8369838.1"/>
    </source>
</evidence>
<comment type="subcellular location">
    <subcellularLocation>
        <location evidence="1">Membrane</location>
    </subcellularLocation>
</comment>
<dbReference type="PANTHER" id="PTHR31415:SF52">
    <property type="entry name" value="LATE EMBRYOGENESIS ABUNDANT (LEA) HYDROXYPROLINE-RICH GLYCOPROTEIN FAMILY-RELATED"/>
    <property type="match status" value="1"/>
</dbReference>
<dbReference type="InterPro" id="IPR044839">
    <property type="entry name" value="NDR1-like"/>
</dbReference>
<dbReference type="AlphaFoldDB" id="A0AAV6WGV5"/>
<gene>
    <name evidence="4" type="ORF">BUALT_Bualt14G0055300</name>
</gene>
<comment type="caution">
    <text evidence="4">The sequence shown here is derived from an EMBL/GenBank/DDBJ whole genome shotgun (WGS) entry which is preliminary data.</text>
</comment>
<dbReference type="EMBL" id="WHWC01000014">
    <property type="protein sequence ID" value="KAG8369838.1"/>
    <property type="molecule type" value="Genomic_DNA"/>
</dbReference>
<dbReference type="Proteomes" id="UP000826271">
    <property type="component" value="Unassembled WGS sequence"/>
</dbReference>
<dbReference type="GO" id="GO:0009506">
    <property type="term" value="C:plasmodesma"/>
    <property type="evidence" value="ECO:0007669"/>
    <property type="project" value="TreeGrafter"/>
</dbReference>
<proteinExistence type="predicted"/>
<keyword evidence="5" id="KW-1185">Reference proteome</keyword>
<evidence type="ECO:0000256" key="2">
    <source>
        <dbReference type="ARBA" id="ARBA00023136"/>
    </source>
</evidence>
<keyword evidence="2 3" id="KW-0472">Membrane</keyword>
<keyword evidence="3" id="KW-1133">Transmembrane helix</keyword>
<evidence type="ECO:0008006" key="6">
    <source>
        <dbReference type="Google" id="ProtNLM"/>
    </source>
</evidence>
<organism evidence="4 5">
    <name type="scientific">Buddleja alternifolia</name>
    <dbReference type="NCBI Taxonomy" id="168488"/>
    <lineage>
        <taxon>Eukaryota</taxon>
        <taxon>Viridiplantae</taxon>
        <taxon>Streptophyta</taxon>
        <taxon>Embryophyta</taxon>
        <taxon>Tracheophyta</taxon>
        <taxon>Spermatophyta</taxon>
        <taxon>Magnoliopsida</taxon>
        <taxon>eudicotyledons</taxon>
        <taxon>Gunneridae</taxon>
        <taxon>Pentapetalae</taxon>
        <taxon>asterids</taxon>
        <taxon>lamiids</taxon>
        <taxon>Lamiales</taxon>
        <taxon>Scrophulariaceae</taxon>
        <taxon>Buddlejeae</taxon>
        <taxon>Buddleja</taxon>
    </lineage>
</organism>
<keyword evidence="3" id="KW-0812">Transmembrane</keyword>
<evidence type="ECO:0000313" key="5">
    <source>
        <dbReference type="Proteomes" id="UP000826271"/>
    </source>
</evidence>
<protein>
    <recommendedName>
        <fullName evidence="6">Late embryogenesis abundant protein LEA-2 subgroup domain-containing protein</fullName>
    </recommendedName>
</protein>
<dbReference type="PANTHER" id="PTHR31415">
    <property type="entry name" value="OS05G0367900 PROTEIN"/>
    <property type="match status" value="1"/>
</dbReference>
<dbReference type="GO" id="GO:0005886">
    <property type="term" value="C:plasma membrane"/>
    <property type="evidence" value="ECO:0007669"/>
    <property type="project" value="TreeGrafter"/>
</dbReference>
<sequence length="222" mass="24604">MGRINVQDRIRARAHPLYLVLVCCCLTPFVILGLLIYIFTNIDPSCSIQNFYVPAINKLFINSSSSIASDSIVFFDLELENYDYKSVHYGAVNLTFSYGANSSMPIGEYTMVGFNQGKGKKAYRRDVAVVTGDAPWEAAAMTAVSSGSTAVFKVHLDTELDFRNLFWYSNKKRFAVGGMVKVDDTGKKVEKKPILLRSGASFDGPPKLGFVVVTSLLVFFIF</sequence>